<protein>
    <submittedName>
        <fullName evidence="1">Uncharacterized protein</fullName>
    </submittedName>
</protein>
<accession>A0A8S9FFM0</accession>
<dbReference type="AlphaFoldDB" id="A0A8S9FFM0"/>
<comment type="caution">
    <text evidence="1">The sequence shown here is derived from an EMBL/GenBank/DDBJ whole genome shotgun (WGS) entry which is preliminary data.</text>
</comment>
<gene>
    <name evidence="1" type="ORF">F2Q70_00032284</name>
</gene>
<evidence type="ECO:0000313" key="1">
    <source>
        <dbReference type="EMBL" id="KAF2532071.1"/>
    </source>
</evidence>
<reference evidence="1" key="1">
    <citation type="submission" date="2019-12" db="EMBL/GenBank/DDBJ databases">
        <title>Genome sequencing and annotation of Brassica cretica.</title>
        <authorList>
            <person name="Studholme D.J."/>
            <person name="Sarris P.F."/>
        </authorList>
    </citation>
    <scope>NUCLEOTIDE SEQUENCE</scope>
    <source>
        <strain evidence="1">PFS-102/07</strain>
        <tissue evidence="1">Leaf</tissue>
    </source>
</reference>
<name>A0A8S9FFM0_BRACR</name>
<sequence>MNDNLIERFRPILVDPQHLAHHRRGLGKAKGSGGKEVNRLPPQLLLCENVFRFASIPE</sequence>
<dbReference type="EMBL" id="QGKY02002305">
    <property type="protein sequence ID" value="KAF2532071.1"/>
    <property type="molecule type" value="Genomic_DNA"/>
</dbReference>
<proteinExistence type="predicted"/>
<organism evidence="1">
    <name type="scientific">Brassica cretica</name>
    <name type="common">Mustard</name>
    <dbReference type="NCBI Taxonomy" id="69181"/>
    <lineage>
        <taxon>Eukaryota</taxon>
        <taxon>Viridiplantae</taxon>
        <taxon>Streptophyta</taxon>
        <taxon>Embryophyta</taxon>
        <taxon>Tracheophyta</taxon>
        <taxon>Spermatophyta</taxon>
        <taxon>Magnoliopsida</taxon>
        <taxon>eudicotyledons</taxon>
        <taxon>Gunneridae</taxon>
        <taxon>Pentapetalae</taxon>
        <taxon>rosids</taxon>
        <taxon>malvids</taxon>
        <taxon>Brassicales</taxon>
        <taxon>Brassicaceae</taxon>
        <taxon>Brassiceae</taxon>
        <taxon>Brassica</taxon>
    </lineage>
</organism>